<protein>
    <submittedName>
        <fullName evidence="2">Uncharacterized protein</fullName>
    </submittedName>
</protein>
<dbReference type="EMBL" id="BACD03000014">
    <property type="protein sequence ID" value="GAO48365.1"/>
    <property type="molecule type" value="Genomic_DNA"/>
</dbReference>
<name>A0A0E9NG56_SAICN</name>
<feature type="compositionally biased region" description="Basic residues" evidence="1">
    <location>
        <begin position="62"/>
        <end position="73"/>
    </location>
</feature>
<proteinExistence type="predicted"/>
<feature type="region of interest" description="Disordered" evidence="1">
    <location>
        <begin position="62"/>
        <end position="81"/>
    </location>
</feature>
<comment type="caution">
    <text evidence="2">The sequence shown here is derived from an EMBL/GenBank/DDBJ whole genome shotgun (WGS) entry which is preliminary data.</text>
</comment>
<evidence type="ECO:0000256" key="1">
    <source>
        <dbReference type="SAM" id="MobiDB-lite"/>
    </source>
</evidence>
<reference evidence="2 3" key="1">
    <citation type="journal article" date="2011" name="J. Gen. Appl. Microbiol.">
        <title>Draft genome sequencing of the enigmatic yeast Saitoella complicata.</title>
        <authorList>
            <person name="Nishida H."/>
            <person name="Hamamoto M."/>
            <person name="Sugiyama J."/>
        </authorList>
    </citation>
    <scope>NUCLEOTIDE SEQUENCE [LARGE SCALE GENOMIC DNA]</scope>
    <source>
        <strain evidence="2 3">NRRL Y-17804</strain>
    </source>
</reference>
<gene>
    <name evidence="2" type="ORF">G7K_2538-t1</name>
</gene>
<evidence type="ECO:0000313" key="3">
    <source>
        <dbReference type="Proteomes" id="UP000033140"/>
    </source>
</evidence>
<evidence type="ECO:0000313" key="2">
    <source>
        <dbReference type="EMBL" id="GAO48365.1"/>
    </source>
</evidence>
<dbReference type="Proteomes" id="UP000033140">
    <property type="component" value="Unassembled WGS sequence"/>
</dbReference>
<accession>A0A0E9NG56</accession>
<dbReference type="AlphaFoldDB" id="A0A0E9NG56"/>
<sequence>MTSWIPRYSVVLVTSVQIHPVNRVIFIFVLIELLSMFPDNFPIHKKIVDDDTALQRLRKPSRRRTLVTTKKHPNSLPFKLS</sequence>
<reference evidence="2 3" key="3">
    <citation type="journal article" date="2015" name="Genome Announc.">
        <title>Draft Genome Sequence of the Archiascomycetous Yeast Saitoella complicata.</title>
        <authorList>
            <person name="Yamauchi K."/>
            <person name="Kondo S."/>
            <person name="Hamamoto M."/>
            <person name="Takahashi Y."/>
            <person name="Ogura Y."/>
            <person name="Hayashi T."/>
            <person name="Nishida H."/>
        </authorList>
    </citation>
    <scope>NUCLEOTIDE SEQUENCE [LARGE SCALE GENOMIC DNA]</scope>
    <source>
        <strain evidence="2 3">NRRL Y-17804</strain>
    </source>
</reference>
<keyword evidence="3" id="KW-1185">Reference proteome</keyword>
<reference evidence="2 3" key="2">
    <citation type="journal article" date="2014" name="J. Gen. Appl. Microbiol.">
        <title>The early diverging ascomycetous budding yeast Saitoella complicata has three histone deacetylases belonging to the Clr6, Hos2, and Rpd3 lineages.</title>
        <authorList>
            <person name="Nishida H."/>
            <person name="Matsumoto T."/>
            <person name="Kondo S."/>
            <person name="Hamamoto M."/>
            <person name="Yoshikawa H."/>
        </authorList>
    </citation>
    <scope>NUCLEOTIDE SEQUENCE [LARGE SCALE GENOMIC DNA]</scope>
    <source>
        <strain evidence="2 3">NRRL Y-17804</strain>
    </source>
</reference>
<organism evidence="2 3">
    <name type="scientific">Saitoella complicata (strain BCRC 22490 / CBS 7301 / JCM 7358 / NBRC 10748 / NRRL Y-17804)</name>
    <dbReference type="NCBI Taxonomy" id="698492"/>
    <lineage>
        <taxon>Eukaryota</taxon>
        <taxon>Fungi</taxon>
        <taxon>Dikarya</taxon>
        <taxon>Ascomycota</taxon>
        <taxon>Taphrinomycotina</taxon>
        <taxon>Taphrinomycotina incertae sedis</taxon>
        <taxon>Saitoella</taxon>
    </lineage>
</organism>